<sequence>MENPNKPEFYNKLYNGIWEINGYSQPYEYEEASRISFYDNLLRLPFFDGEGKILDVGCGMGGIFSALPPGNKFIKFGIDFSHVAIEKLKRRIPDGTFVVGDVHALPFENDCFLKVICTETLEHVDKPFTVIAEMFRILQGNGKLLITVPEKSLDLPSESWPGGISVHINQFTVESLSAMVCDNGFVIDSTEIIDREIWLIASKPKINDKCRRTKTQYSLYDVNSDIQMARKLFGQGSYLDAFDRYEQLADAYPEHTIEILAEAFDKYETLPDKHNRYHLYQARHFDFGIQSSDKVLDIGSGHLPFPFATHLADLALEDGNVGRAGIPFKYLDGKPVYECNIEKLPFADKEFDFVYCSHVLEHTDSPENACRELMRVAKRGYIETPTRGKDLWLNTAEISNHRWAVECVHQKLVFTEYIPHEIQGLNCNILMSMHCSPQTLREKAFSALVYLKADLVNTMVYWEGQFEFEVRRLASEEKPAAPVSFAASTPPGGPVDTLGVAVPFSCIFLNTYYDGFLSEHYLRNSVLAQCTYQEQKLSLQDSCFGDSDFYSEGMKKAGWQAEDLILNCRHLQDAWARENGKPSEGLAVAVEQIRLIKPRVVYLQNLGLATKQFLAEIRPHTDLIVGQIACPIPSQTDISGLDIIFSSFPHFVERFRAAGITSYYQPLAFEPRVLKSLTHFAYQKRPVECSFIGGISPMHGKGYQLLEQLAVSVPIHFWGYGAETLPPGSAIRNSHHGEVWGQEMFYLLGASRITINRHIDVAENHANNMRLFEATGCGALLITDYKDNLNELFEIGQEVVAYRSPEECAELIKYYLAHPVEAERIASAGQARTLRDHTYDNRMKQTAEILERHLRYRREKDRFPAPDLAKISYGHAAIAESDITPKLTSAWQDASIPDLQRALVQKELAEMYQGRVPVVFQVVADALMPHVAPGSSVLEIGCASGYYYEILEYLLGKRIDYTGVDYSEPLITMARDYYPTAKFFIADGASLFFADRQFHMVVSSSVLLHVPNWRQHIFETARVAARFVVAHRTPICRRKPTQYLKKFAYGVETVQFIFNEEEFIREFTVNGLSLIRTLEYHSNLADDSYEVTYLFRKDGIRSIL</sequence>
<dbReference type="InterPro" id="IPR029063">
    <property type="entry name" value="SAM-dependent_MTases_sf"/>
</dbReference>
<dbReference type="InterPro" id="IPR055259">
    <property type="entry name" value="YkvP/CgeB_Glyco_trans-like"/>
</dbReference>
<evidence type="ECO:0000313" key="3">
    <source>
        <dbReference type="EMBL" id="MBT1072724.1"/>
    </source>
</evidence>
<dbReference type="Gene3D" id="3.40.50.150">
    <property type="entry name" value="Vaccinia Virus protein VP39"/>
    <property type="match status" value="3"/>
</dbReference>
<keyword evidence="3" id="KW-0808">Transferase</keyword>
<accession>A0ABS5UAL4</accession>
<feature type="domain" description="Spore protein YkvP/CgeB glycosyl transferase-like" evidence="2">
    <location>
        <begin position="705"/>
        <end position="846"/>
    </location>
</feature>
<protein>
    <submittedName>
        <fullName evidence="3">Methyltransferase domain-containing protein</fullName>
    </submittedName>
</protein>
<dbReference type="EMBL" id="JAHDYS010000012">
    <property type="protein sequence ID" value="MBT1072724.1"/>
    <property type="molecule type" value="Genomic_DNA"/>
</dbReference>
<feature type="domain" description="Methyltransferase type 11" evidence="1">
    <location>
        <begin position="336"/>
        <end position="380"/>
    </location>
</feature>
<feature type="domain" description="Methyltransferase type 11" evidence="1">
    <location>
        <begin position="54"/>
        <end position="146"/>
    </location>
</feature>
<feature type="domain" description="Methyltransferase type 11" evidence="1">
    <location>
        <begin position="938"/>
        <end position="1024"/>
    </location>
</feature>
<evidence type="ECO:0000259" key="1">
    <source>
        <dbReference type="Pfam" id="PF08241"/>
    </source>
</evidence>
<name>A0ABS5UAL4_9BACT</name>
<dbReference type="RefSeq" id="WP_214300006.1">
    <property type="nucleotide sequence ID" value="NZ_JAHDYS010000012.1"/>
</dbReference>
<dbReference type="Proteomes" id="UP000784128">
    <property type="component" value="Unassembled WGS sequence"/>
</dbReference>
<dbReference type="Pfam" id="PF08241">
    <property type="entry name" value="Methyltransf_11"/>
    <property type="match status" value="3"/>
</dbReference>
<dbReference type="GO" id="GO:0008168">
    <property type="term" value="F:methyltransferase activity"/>
    <property type="evidence" value="ECO:0007669"/>
    <property type="project" value="UniProtKB-KW"/>
</dbReference>
<dbReference type="InterPro" id="IPR013216">
    <property type="entry name" value="Methyltransf_11"/>
</dbReference>
<dbReference type="GO" id="GO:0032259">
    <property type="term" value="P:methylation"/>
    <property type="evidence" value="ECO:0007669"/>
    <property type="project" value="UniProtKB-KW"/>
</dbReference>
<evidence type="ECO:0000313" key="4">
    <source>
        <dbReference type="Proteomes" id="UP000784128"/>
    </source>
</evidence>
<evidence type="ECO:0000259" key="2">
    <source>
        <dbReference type="Pfam" id="PF13524"/>
    </source>
</evidence>
<dbReference type="SUPFAM" id="SSF53335">
    <property type="entry name" value="S-adenosyl-L-methionine-dependent methyltransferases"/>
    <property type="match status" value="3"/>
</dbReference>
<keyword evidence="4" id="KW-1185">Reference proteome</keyword>
<proteinExistence type="predicted"/>
<dbReference type="CDD" id="cd02440">
    <property type="entry name" value="AdoMet_MTases"/>
    <property type="match status" value="2"/>
</dbReference>
<comment type="caution">
    <text evidence="3">The sequence shown here is derived from an EMBL/GenBank/DDBJ whole genome shotgun (WGS) entry which is preliminary data.</text>
</comment>
<gene>
    <name evidence="3" type="ORF">KJB30_13080</name>
</gene>
<reference evidence="3 4" key="1">
    <citation type="submission" date="2021-05" db="EMBL/GenBank/DDBJ databases">
        <title>The draft genome of Geobacter chapellei DSM 13688.</title>
        <authorList>
            <person name="Xu Z."/>
            <person name="Masuda Y."/>
            <person name="Itoh H."/>
            <person name="Senoo K."/>
        </authorList>
    </citation>
    <scope>NUCLEOTIDE SEQUENCE [LARGE SCALE GENOMIC DNA]</scope>
    <source>
        <strain evidence="3 4">DSM 13688</strain>
    </source>
</reference>
<organism evidence="3 4">
    <name type="scientific">Pelotalea chapellei</name>
    <dbReference type="NCBI Taxonomy" id="44671"/>
    <lineage>
        <taxon>Bacteria</taxon>
        <taxon>Pseudomonadati</taxon>
        <taxon>Thermodesulfobacteriota</taxon>
        <taxon>Desulfuromonadia</taxon>
        <taxon>Geobacterales</taxon>
        <taxon>Geobacteraceae</taxon>
        <taxon>Pelotalea</taxon>
    </lineage>
</organism>
<dbReference type="PANTHER" id="PTHR43861">
    <property type="entry name" value="TRANS-ACONITATE 2-METHYLTRANSFERASE-RELATED"/>
    <property type="match status" value="1"/>
</dbReference>
<keyword evidence="3" id="KW-0489">Methyltransferase</keyword>
<dbReference type="Pfam" id="PF13524">
    <property type="entry name" value="Glyco_trans_1_2"/>
    <property type="match status" value="1"/>
</dbReference>